<proteinExistence type="inferred from homology"/>
<comment type="similarity">
    <text evidence="1">Belongs to the peptidase S45 family.</text>
</comment>
<dbReference type="InterPro" id="IPR014395">
    <property type="entry name" value="Pen/GL7ACA/AHL_acylase"/>
</dbReference>
<evidence type="ECO:0000256" key="5">
    <source>
        <dbReference type="PIRSR" id="PIRSR001227-2"/>
    </source>
</evidence>
<name>A0A5C0AYE0_9BURK</name>
<dbReference type="Gene3D" id="1.10.439.10">
    <property type="entry name" value="Penicillin Amidohydrolase, domain 1"/>
    <property type="match status" value="1"/>
</dbReference>
<dbReference type="Pfam" id="PF01804">
    <property type="entry name" value="Penicil_amidase"/>
    <property type="match status" value="1"/>
</dbReference>
<sequence length="831" mass="91794">MRSRRPLSRTRRVVRGLLGAVGVLTLLVAGLGVAWRYVSLPQIDGELAVSGLRQETEVLRDAYGVPHIYAKHLDDAQFALGYLHAQDRLWQMEVNRRLVSGRMAELFGRPAVDADKFLRTLGIRRAAQAMFDSYSPADRRLLEAYAAGVNAFLEEHPLRAQLSPEFLLVNAPAPEPWSPADSIAWTLMMAWDLGGNWSQELTRLRLALRGMDGADMDQLLPPQPPDPTMVSVDYKQALRDWGIAFEPLQAQADQLQTLAAIRPNGLEGVGSNNWVIGGERTQSGKPLLANDPHLGLSTPSIWYFASMSAPGLDVVGATLPGVPAVILGRNKRIAWGFTNTGSDVQDLFIEALDPSDPERYRTPDGWRRFETRNEVIRIKGEPAETLRVRVSRHGPVLSMGGSVSATGVLPPNYAIALQWVALQPGNRTPLAAFALNQANNRAEFEAAMRDISAPHQNVVYADVDGLIGFVAPGAVPMRHDDNPIRGRFPVPGWDMRYDWEDRIPYADLPQEWSPARGYRATANEKVVAPDYPFFLTSEWAPSYRAERIATLIESTARHDIASMNAMQLDEVSYMARATLPRLLSAAPTGEREIRILTRMREWNGDMRADAAEPAIFALWWRELNRQVVDINGLGGFGVPRARFLQLVLADQDGASHWCGKPDGIEPPCDRLIAESLVAALDAGEAVLGTDPLSWKYGEMHRTRAEHRPLGRVAALDWLFTTRETVGGDAFTVNAMSAPLRPLPAPGTHAQEVMQNVMQNVTHGPGLRAIYDMADPERSRFIHGTGQSGNRFSPHYADFSPVWARGDTIPMHVARDRVEPGAVGVLKMVPAQ</sequence>
<dbReference type="KEGG" id="pacr:FXN63_13295"/>
<dbReference type="InterPro" id="IPR043146">
    <property type="entry name" value="Penicillin_amidase_N_B-knob"/>
</dbReference>
<dbReference type="Gene3D" id="2.30.120.10">
    <property type="match status" value="1"/>
</dbReference>
<feature type="binding site" evidence="5">
    <location>
        <position position="343"/>
    </location>
    <ligand>
        <name>Ca(2+)</name>
        <dbReference type="ChEBI" id="CHEBI:29108"/>
    </ligand>
</feature>
<dbReference type="AlphaFoldDB" id="A0A5C0AYE0"/>
<keyword evidence="5" id="KW-0479">Metal-binding</keyword>
<keyword evidence="5" id="KW-0106">Calcium</keyword>
<dbReference type="GO" id="GO:0016811">
    <property type="term" value="F:hydrolase activity, acting on carbon-nitrogen (but not peptide) bonds, in linear amides"/>
    <property type="evidence" value="ECO:0007669"/>
    <property type="project" value="InterPro"/>
</dbReference>
<keyword evidence="3" id="KW-0865">Zymogen</keyword>
<protein>
    <submittedName>
        <fullName evidence="6">Penicillin acylase family protein</fullName>
    </submittedName>
</protein>
<evidence type="ECO:0000313" key="6">
    <source>
        <dbReference type="EMBL" id="QEI06696.1"/>
    </source>
</evidence>
<dbReference type="RefSeq" id="WP_148815552.1">
    <property type="nucleotide sequence ID" value="NZ_CP043046.1"/>
</dbReference>
<dbReference type="PIRSF" id="PIRSF001227">
    <property type="entry name" value="Pen_acylase"/>
    <property type="match status" value="1"/>
</dbReference>
<dbReference type="InterPro" id="IPR023343">
    <property type="entry name" value="Penicillin_amidase_dom1"/>
</dbReference>
<reference evidence="6 7" key="1">
    <citation type="submission" date="2019-08" db="EMBL/GenBank/DDBJ databases">
        <title>Amphibian skin-associated Pigmentiphaga: genome sequence and occurrence across geography and hosts.</title>
        <authorList>
            <person name="Bletz M.C."/>
            <person name="Bunk B."/>
            <person name="Sproeer C."/>
            <person name="Biwer P."/>
            <person name="Reiter S."/>
            <person name="Rabemananjara F.C.E."/>
            <person name="Schulz S."/>
            <person name="Overmann J."/>
            <person name="Vences M."/>
        </authorList>
    </citation>
    <scope>NUCLEOTIDE SEQUENCE [LARGE SCALE GENOMIC DNA]</scope>
    <source>
        <strain evidence="6 7">Mada1488</strain>
    </source>
</reference>
<dbReference type="GO" id="GO:0017000">
    <property type="term" value="P:antibiotic biosynthetic process"/>
    <property type="evidence" value="ECO:0007669"/>
    <property type="project" value="InterPro"/>
</dbReference>
<keyword evidence="2" id="KW-0378">Hydrolase</keyword>
<keyword evidence="7" id="KW-1185">Reference proteome</keyword>
<feature type="active site" description="Nucleophile" evidence="4">
    <location>
        <position position="271"/>
    </location>
</feature>
<evidence type="ECO:0000256" key="2">
    <source>
        <dbReference type="ARBA" id="ARBA00022801"/>
    </source>
</evidence>
<dbReference type="PANTHER" id="PTHR34218">
    <property type="entry name" value="PEPTIDASE S45 PENICILLIN AMIDASE"/>
    <property type="match status" value="1"/>
</dbReference>
<organism evidence="6 7">
    <name type="scientific">Pigmentiphaga aceris</name>
    <dbReference type="NCBI Taxonomy" id="1940612"/>
    <lineage>
        <taxon>Bacteria</taxon>
        <taxon>Pseudomonadati</taxon>
        <taxon>Pseudomonadota</taxon>
        <taxon>Betaproteobacteria</taxon>
        <taxon>Burkholderiales</taxon>
        <taxon>Alcaligenaceae</taxon>
        <taxon>Pigmentiphaga</taxon>
    </lineage>
</organism>
<dbReference type="OrthoDB" id="9760084at2"/>
<dbReference type="InterPro" id="IPR043147">
    <property type="entry name" value="Penicillin_amidase_A-knob"/>
</dbReference>
<evidence type="ECO:0000256" key="4">
    <source>
        <dbReference type="PIRSR" id="PIRSR001227-1"/>
    </source>
</evidence>
<dbReference type="Proteomes" id="UP000325161">
    <property type="component" value="Chromosome"/>
</dbReference>
<dbReference type="GO" id="GO:0046872">
    <property type="term" value="F:metal ion binding"/>
    <property type="evidence" value="ECO:0007669"/>
    <property type="project" value="UniProtKB-KW"/>
</dbReference>
<dbReference type="SUPFAM" id="SSF56235">
    <property type="entry name" value="N-terminal nucleophile aminohydrolases (Ntn hydrolases)"/>
    <property type="match status" value="1"/>
</dbReference>
<dbReference type="InterPro" id="IPR002692">
    <property type="entry name" value="S45"/>
</dbReference>
<comment type="cofactor">
    <cofactor evidence="5">
        <name>Ca(2+)</name>
        <dbReference type="ChEBI" id="CHEBI:29108"/>
    </cofactor>
    <text evidence="5">Binds 1 Ca(2+) ion per dimer.</text>
</comment>
<evidence type="ECO:0000256" key="1">
    <source>
        <dbReference type="ARBA" id="ARBA00006586"/>
    </source>
</evidence>
<dbReference type="InterPro" id="IPR029055">
    <property type="entry name" value="Ntn_hydrolases_N"/>
</dbReference>
<evidence type="ECO:0000256" key="3">
    <source>
        <dbReference type="ARBA" id="ARBA00023145"/>
    </source>
</evidence>
<feature type="binding site" evidence="5">
    <location>
        <position position="346"/>
    </location>
    <ligand>
        <name>Ca(2+)</name>
        <dbReference type="ChEBI" id="CHEBI:29108"/>
    </ligand>
</feature>
<gene>
    <name evidence="6" type="ORF">FXN63_13295</name>
</gene>
<dbReference type="Gene3D" id="3.60.20.10">
    <property type="entry name" value="Glutamine Phosphoribosylpyrophosphate, subunit 1, domain 1"/>
    <property type="match status" value="1"/>
</dbReference>
<dbReference type="CDD" id="cd03747">
    <property type="entry name" value="Ntn_PGA_like"/>
    <property type="match status" value="1"/>
</dbReference>
<evidence type="ECO:0000313" key="7">
    <source>
        <dbReference type="Proteomes" id="UP000325161"/>
    </source>
</evidence>
<dbReference type="Gene3D" id="1.10.1400.10">
    <property type="match status" value="1"/>
</dbReference>
<dbReference type="PANTHER" id="PTHR34218:SF4">
    <property type="entry name" value="ACYL-HOMOSERINE LACTONE ACYLASE QUIP"/>
    <property type="match status" value="1"/>
</dbReference>
<accession>A0A5C0AYE0</accession>
<feature type="binding site" evidence="5">
    <location>
        <position position="200"/>
    </location>
    <ligand>
        <name>Ca(2+)</name>
        <dbReference type="ChEBI" id="CHEBI:29108"/>
    </ligand>
</feature>
<dbReference type="EMBL" id="CP043046">
    <property type="protein sequence ID" value="QEI06696.1"/>
    <property type="molecule type" value="Genomic_DNA"/>
</dbReference>